<reference evidence="2 3" key="1">
    <citation type="submission" date="2018-05" db="EMBL/GenBank/DDBJ databases">
        <title>Draft genome sequence of Scytalidium lignicola DSM 105466, a ubiquitous saprotrophic fungus.</title>
        <authorList>
            <person name="Buettner E."/>
            <person name="Gebauer A.M."/>
            <person name="Hofrichter M."/>
            <person name="Liers C."/>
            <person name="Kellner H."/>
        </authorList>
    </citation>
    <scope>NUCLEOTIDE SEQUENCE [LARGE SCALE GENOMIC DNA]</scope>
    <source>
        <strain evidence="2 3">DSM 105466</strain>
    </source>
</reference>
<comment type="caution">
    <text evidence="2">The sequence shown here is derived from an EMBL/GenBank/DDBJ whole genome shotgun (WGS) entry which is preliminary data.</text>
</comment>
<dbReference type="Proteomes" id="UP000258309">
    <property type="component" value="Unassembled WGS sequence"/>
</dbReference>
<dbReference type="PANTHER" id="PTHR37540:SF5">
    <property type="entry name" value="TRANSCRIPTION FACTOR DOMAIN-CONTAINING PROTEIN"/>
    <property type="match status" value="1"/>
</dbReference>
<dbReference type="PANTHER" id="PTHR37540">
    <property type="entry name" value="TRANSCRIPTION FACTOR (ACR-2), PUTATIVE-RELATED-RELATED"/>
    <property type="match status" value="1"/>
</dbReference>
<dbReference type="AlphaFoldDB" id="A0A3E2GVM5"/>
<feature type="non-terminal residue" evidence="2">
    <location>
        <position position="591"/>
    </location>
</feature>
<feature type="non-terminal residue" evidence="2">
    <location>
        <position position="1"/>
    </location>
</feature>
<accession>A0A3E2GVM5</accession>
<name>A0A3E2GVM5_SCYLI</name>
<keyword evidence="3" id="KW-1185">Reference proteome</keyword>
<protein>
    <recommendedName>
        <fullName evidence="4">Transcription factor domain-containing protein</fullName>
    </recommendedName>
</protein>
<dbReference type="OrthoDB" id="4144003at2759"/>
<evidence type="ECO:0000313" key="2">
    <source>
        <dbReference type="EMBL" id="RFU24813.1"/>
    </source>
</evidence>
<organism evidence="2 3">
    <name type="scientific">Scytalidium lignicola</name>
    <name type="common">Hyphomycete</name>
    <dbReference type="NCBI Taxonomy" id="5539"/>
    <lineage>
        <taxon>Eukaryota</taxon>
        <taxon>Fungi</taxon>
        <taxon>Dikarya</taxon>
        <taxon>Ascomycota</taxon>
        <taxon>Pezizomycotina</taxon>
        <taxon>Leotiomycetes</taxon>
        <taxon>Leotiomycetes incertae sedis</taxon>
        <taxon>Scytalidium</taxon>
    </lineage>
</organism>
<evidence type="ECO:0008006" key="4">
    <source>
        <dbReference type="Google" id="ProtNLM"/>
    </source>
</evidence>
<gene>
    <name evidence="2" type="ORF">B7463_g11520</name>
</gene>
<evidence type="ECO:0000256" key="1">
    <source>
        <dbReference type="SAM" id="MobiDB-lite"/>
    </source>
</evidence>
<feature type="region of interest" description="Disordered" evidence="1">
    <location>
        <begin position="1"/>
        <end position="26"/>
    </location>
</feature>
<evidence type="ECO:0000313" key="3">
    <source>
        <dbReference type="Proteomes" id="UP000258309"/>
    </source>
</evidence>
<feature type="region of interest" description="Disordered" evidence="1">
    <location>
        <begin position="90"/>
        <end position="160"/>
    </location>
</feature>
<sequence length="591" mass="67325">MQQYSEATIGLRNNISTPSTREKRGTDPLDLVEPIKQNYGHAAAPLTAHGAVIIMNKNFSTGFLFVNKTSSSDVLTRSYKTEERFTILSHVQKRRRQNGREKKTEPWSSYTSCMVPTSQAESPSNVEEERQENQQDTTQDPLETPIIRSSPRLPHTYPANNGADPFHCTVVGSDAYTHSMLRYAFSHVAKKTFLAEAFSLPSVQPNGRPMRHAHIMDERLKCCVNDDMLMYSTLAYGSSCMAWSVGKYEDNKPPEYFTGKALQAMRMRLSRTNLNQTPDIWLLLSIYALTITEFWSAVPELWTKCPPRYISVLNSDKRSRLEAARIHMRALVSVVDNAGGWKDVNPYVLESSVLADKYLAIYQMTTPVIPLTWDPGRMPKARQNEFPINPNSVLPQLGKKLLQIPMCQELTDVIKDVIDFSRVAYCTWSCVDMLTALDENWLFLRNQALVYRLLSFSDSLGNVENCVRLTTLLFMLNATEYHGAYVSARTTLQYLTAALIHARLWEEGFENGILFWCLCTGAMTTERSHEKEWFQSMLIKFFKSLNSVWVKQVFREDLEAYLFLAAKQDTQLSNLIDNLSATTQALPDQLT</sequence>
<proteinExistence type="predicted"/>
<feature type="compositionally biased region" description="Polar residues" evidence="1">
    <location>
        <begin position="106"/>
        <end position="125"/>
    </location>
</feature>
<dbReference type="EMBL" id="NCSJ02000399">
    <property type="protein sequence ID" value="RFU24813.1"/>
    <property type="molecule type" value="Genomic_DNA"/>
</dbReference>
<dbReference type="STRING" id="5539.A0A3E2GVM5"/>
<feature type="compositionally biased region" description="Polar residues" evidence="1">
    <location>
        <begin position="1"/>
        <end position="19"/>
    </location>
</feature>
<dbReference type="OMA" id="TWDPGPL"/>